<dbReference type="Proteomes" id="UP001241169">
    <property type="component" value="Unassembled WGS sequence"/>
</dbReference>
<accession>A0ABQ9S4X6</accession>
<keyword evidence="2" id="KW-1185">Reference proteome</keyword>
<evidence type="ECO:0000313" key="1">
    <source>
        <dbReference type="EMBL" id="KAK1526539.1"/>
    </source>
</evidence>
<evidence type="ECO:0000313" key="2">
    <source>
        <dbReference type="Proteomes" id="UP001241169"/>
    </source>
</evidence>
<dbReference type="EMBL" id="MOPA01000012">
    <property type="protein sequence ID" value="KAK1526539.1"/>
    <property type="molecule type" value="Genomic_DNA"/>
</dbReference>
<dbReference type="RefSeq" id="XP_060343714.1">
    <property type="nucleotide sequence ID" value="XM_060497321.1"/>
</dbReference>
<gene>
    <name evidence="1" type="ORF">CPAR01_13067</name>
</gene>
<organism evidence="1 2">
    <name type="scientific">Colletotrichum paranaense</name>
    <dbReference type="NCBI Taxonomy" id="1914294"/>
    <lineage>
        <taxon>Eukaryota</taxon>
        <taxon>Fungi</taxon>
        <taxon>Dikarya</taxon>
        <taxon>Ascomycota</taxon>
        <taxon>Pezizomycotina</taxon>
        <taxon>Sordariomycetes</taxon>
        <taxon>Hypocreomycetidae</taxon>
        <taxon>Glomerellales</taxon>
        <taxon>Glomerellaceae</taxon>
        <taxon>Colletotrichum</taxon>
        <taxon>Colletotrichum acutatum species complex</taxon>
    </lineage>
</organism>
<comment type="caution">
    <text evidence="1">The sequence shown here is derived from an EMBL/GenBank/DDBJ whole genome shotgun (WGS) entry which is preliminary data.</text>
</comment>
<proteinExistence type="predicted"/>
<sequence>MYSKLSSSTSPALLLLVHPTSLCNPPAFTTPNQRFLNVQRGRRTSAPMCQNQLSSIFLSRPLHSEFVSTPAGSPPPPFDLFGTLSRLKLLSNLPVDQGFPTRTLLESCISITLSPTAYLKLFPF</sequence>
<protein>
    <submittedName>
        <fullName evidence="1">Uncharacterized protein</fullName>
    </submittedName>
</protein>
<reference evidence="1 2" key="1">
    <citation type="submission" date="2016-10" db="EMBL/GenBank/DDBJ databases">
        <title>The genome sequence of Colletotrichum fioriniae PJ7.</title>
        <authorList>
            <person name="Baroncelli R."/>
        </authorList>
    </citation>
    <scope>NUCLEOTIDE SEQUENCE [LARGE SCALE GENOMIC DNA]</scope>
    <source>
        <strain evidence="1 2">IMI 384185</strain>
    </source>
</reference>
<name>A0ABQ9S4X6_9PEZI</name>
<dbReference type="GeneID" id="85381220"/>